<dbReference type="PANTHER" id="PTHR10000">
    <property type="entry name" value="PHOSPHOSERINE PHOSPHATASE"/>
    <property type="match status" value="1"/>
</dbReference>
<dbReference type="GO" id="GO:0005829">
    <property type="term" value="C:cytosol"/>
    <property type="evidence" value="ECO:0007669"/>
    <property type="project" value="TreeGrafter"/>
</dbReference>
<dbReference type="EMBL" id="AGEI01000007">
    <property type="protein sequence ID" value="EHR35795.1"/>
    <property type="molecule type" value="Genomic_DNA"/>
</dbReference>
<gene>
    <name evidence="1" type="ORF">HMPREF9709_00241</name>
</gene>
<protein>
    <submittedName>
        <fullName evidence="1">Cof-like hydrolase</fullName>
    </submittedName>
</protein>
<dbReference type="SFLD" id="SFLDG01140">
    <property type="entry name" value="C2.B:_Phosphomannomutase_and_P"/>
    <property type="match status" value="1"/>
</dbReference>
<dbReference type="eggNOG" id="COG0561">
    <property type="taxonomic scope" value="Bacteria"/>
</dbReference>
<dbReference type="InterPro" id="IPR023214">
    <property type="entry name" value="HAD_sf"/>
</dbReference>
<dbReference type="Proteomes" id="UP000004191">
    <property type="component" value="Unassembled WGS sequence"/>
</dbReference>
<dbReference type="SFLD" id="SFLDS00003">
    <property type="entry name" value="Haloacid_Dehalogenase"/>
    <property type="match status" value="1"/>
</dbReference>
<dbReference type="NCBIfam" id="TIGR01484">
    <property type="entry name" value="HAD-SF-IIB"/>
    <property type="match status" value="1"/>
</dbReference>
<organism evidence="1 2">
    <name type="scientific">Helcococcus kunzii ATCC 51366</name>
    <dbReference type="NCBI Taxonomy" id="883114"/>
    <lineage>
        <taxon>Bacteria</taxon>
        <taxon>Bacillati</taxon>
        <taxon>Bacillota</taxon>
        <taxon>Tissierellia</taxon>
        <taxon>Tissierellales</taxon>
        <taxon>Peptoniphilaceae</taxon>
        <taxon>Helcococcus</taxon>
    </lineage>
</organism>
<dbReference type="AlphaFoldDB" id="H3NLN0"/>
<evidence type="ECO:0000313" key="1">
    <source>
        <dbReference type="EMBL" id="EHR35795.1"/>
    </source>
</evidence>
<dbReference type="Gene3D" id="3.40.50.1000">
    <property type="entry name" value="HAD superfamily/HAD-like"/>
    <property type="match status" value="1"/>
</dbReference>
<reference evidence="1 2" key="1">
    <citation type="submission" date="2012-01" db="EMBL/GenBank/DDBJ databases">
        <title>The Genome Sequence of Helcococcus kunzii ATCC 51366.</title>
        <authorList>
            <consortium name="The Broad Institute Genome Sequencing Platform"/>
            <person name="Earl A."/>
            <person name="Ward D."/>
            <person name="Feldgarden M."/>
            <person name="Gevers D."/>
            <person name="Huys G."/>
            <person name="Young S.K."/>
            <person name="Zeng Q."/>
            <person name="Gargeya S."/>
            <person name="Fitzgerald M."/>
            <person name="Haas B."/>
            <person name="Abouelleil A."/>
            <person name="Alvarado L."/>
            <person name="Arachchi H.M."/>
            <person name="Berlin A."/>
            <person name="Chapman S.B."/>
            <person name="Gearin G."/>
            <person name="Goldberg J."/>
            <person name="Griggs A."/>
            <person name="Gujja S."/>
            <person name="Hansen M."/>
            <person name="Heiman D."/>
            <person name="Howarth C."/>
            <person name="Larimer J."/>
            <person name="Lui A."/>
            <person name="MacDonald P.J.P."/>
            <person name="McCowen C."/>
            <person name="Montmayeur A."/>
            <person name="Murphy C."/>
            <person name="Neiman D."/>
            <person name="Pearson M."/>
            <person name="Priest M."/>
            <person name="Roberts A."/>
            <person name="Saif S."/>
            <person name="Shea T."/>
            <person name="Sisk P."/>
            <person name="Stolte C."/>
            <person name="Sykes S."/>
            <person name="Wortman J."/>
            <person name="Nusbaum C."/>
            <person name="Birren B."/>
        </authorList>
    </citation>
    <scope>NUCLEOTIDE SEQUENCE [LARGE SCALE GENOMIC DNA]</scope>
    <source>
        <strain evidence="1 2">ATCC 51366</strain>
    </source>
</reference>
<dbReference type="GeneID" id="96998263"/>
<dbReference type="GO" id="GO:0016791">
    <property type="term" value="F:phosphatase activity"/>
    <property type="evidence" value="ECO:0007669"/>
    <property type="project" value="TreeGrafter"/>
</dbReference>
<proteinExistence type="predicted"/>
<dbReference type="InterPro" id="IPR006379">
    <property type="entry name" value="HAD-SF_hydro_IIB"/>
</dbReference>
<dbReference type="Gene3D" id="3.30.1240.10">
    <property type="match status" value="1"/>
</dbReference>
<dbReference type="NCBIfam" id="TIGR00099">
    <property type="entry name" value="Cof-subfamily"/>
    <property type="match status" value="1"/>
</dbReference>
<accession>H3NLN0</accession>
<dbReference type="RefSeq" id="WP_005397154.1">
    <property type="nucleotide sequence ID" value="NZ_JH601088.1"/>
</dbReference>
<name>H3NLN0_9FIRM</name>
<dbReference type="SUPFAM" id="SSF56784">
    <property type="entry name" value="HAD-like"/>
    <property type="match status" value="1"/>
</dbReference>
<sequence>MEKYLFFDIDGTLLSHTEGISPSTVEALRLCKEKGYKIFICTGRSYAGVPELIYSFNFDGIIAAAGGYIKVGDEVIFSHEIPDHLVDNIVYHLNKHNTPFILEGTEYIYTDKELLRDFELRTEELKKIKEKSKYEHSAYDYMFVAHKNIDEYYENRTPISAMAIHGDGPESYREFESFIDRDFYLIKYEKFADLVPKGVNKFTGIQLILDHFRANLKDTIAFGDSLNDYEMIKFCEIGVAVGNASDPLKEVADYITDDIHHDGIYNALKHFNII</sequence>
<comment type="caution">
    <text evidence="1">The sequence shown here is derived from an EMBL/GenBank/DDBJ whole genome shotgun (WGS) entry which is preliminary data.</text>
</comment>
<dbReference type="PANTHER" id="PTHR10000:SF25">
    <property type="entry name" value="PHOSPHATASE YKRA-RELATED"/>
    <property type="match status" value="1"/>
</dbReference>
<dbReference type="HOGENOM" id="CLU_044146_7_2_9"/>
<evidence type="ECO:0000313" key="2">
    <source>
        <dbReference type="Proteomes" id="UP000004191"/>
    </source>
</evidence>
<dbReference type="InterPro" id="IPR000150">
    <property type="entry name" value="Cof"/>
</dbReference>
<dbReference type="Pfam" id="PF08282">
    <property type="entry name" value="Hydrolase_3"/>
    <property type="match status" value="1"/>
</dbReference>
<dbReference type="PROSITE" id="PS01228">
    <property type="entry name" value="COF_1"/>
    <property type="match status" value="1"/>
</dbReference>
<keyword evidence="2" id="KW-1185">Reference proteome</keyword>
<dbReference type="PATRIC" id="fig|883114.3.peg.237"/>
<dbReference type="GO" id="GO:0000287">
    <property type="term" value="F:magnesium ion binding"/>
    <property type="evidence" value="ECO:0007669"/>
    <property type="project" value="TreeGrafter"/>
</dbReference>
<keyword evidence="1" id="KW-0378">Hydrolase</keyword>
<dbReference type="InterPro" id="IPR036412">
    <property type="entry name" value="HAD-like_sf"/>
</dbReference>
<dbReference type="STRING" id="883114.HMPREF9709_00241"/>